<comment type="caution">
    <text evidence="3">The sequence shown here is derived from an EMBL/GenBank/DDBJ whole genome shotgun (WGS) entry which is preliminary data.</text>
</comment>
<evidence type="ECO:0000313" key="3">
    <source>
        <dbReference type="EMBL" id="KAA8897575.1"/>
    </source>
</evidence>
<feature type="compositionally biased region" description="Basic and acidic residues" evidence="1">
    <location>
        <begin position="348"/>
        <end position="368"/>
    </location>
</feature>
<reference evidence="3 4" key="1">
    <citation type="submission" date="2019-07" db="EMBL/GenBank/DDBJ databases">
        <title>Genome assembly of two rare yeast pathogens: Diutina rugosa and Trichomonascus ciferrii.</title>
        <authorList>
            <person name="Mixao V."/>
            <person name="Saus E."/>
            <person name="Hansen A."/>
            <person name="Lass-Flor C."/>
            <person name="Gabaldon T."/>
        </authorList>
    </citation>
    <scope>NUCLEOTIDE SEQUENCE [LARGE SCALE GENOMIC DNA]</scope>
    <source>
        <strain evidence="3 4">CBS 613</strain>
    </source>
</reference>
<dbReference type="VEuPathDB" id="FungiDB:DIURU_005174"/>
<dbReference type="RefSeq" id="XP_034010050.1">
    <property type="nucleotide sequence ID" value="XM_034158127.1"/>
</dbReference>
<dbReference type="InterPro" id="IPR007109">
    <property type="entry name" value="Brix"/>
</dbReference>
<dbReference type="GO" id="GO:0000027">
    <property type="term" value="P:ribosomal large subunit assembly"/>
    <property type="evidence" value="ECO:0007669"/>
    <property type="project" value="TreeGrafter"/>
</dbReference>
<organism evidence="3 4">
    <name type="scientific">Diutina rugosa</name>
    <name type="common">Yeast</name>
    <name type="synonym">Candida rugosa</name>
    <dbReference type="NCBI Taxonomy" id="5481"/>
    <lineage>
        <taxon>Eukaryota</taxon>
        <taxon>Fungi</taxon>
        <taxon>Dikarya</taxon>
        <taxon>Ascomycota</taxon>
        <taxon>Saccharomycotina</taxon>
        <taxon>Pichiomycetes</taxon>
        <taxon>Debaryomycetaceae</taxon>
        <taxon>Diutina</taxon>
    </lineage>
</organism>
<feature type="domain" description="Brix" evidence="2">
    <location>
        <begin position="25"/>
        <end position="315"/>
    </location>
</feature>
<dbReference type="GeneID" id="54783825"/>
<evidence type="ECO:0000313" key="4">
    <source>
        <dbReference type="Proteomes" id="UP000449547"/>
    </source>
</evidence>
<name>A0A642UEJ1_DIURU</name>
<feature type="compositionally biased region" description="Basic residues" evidence="1">
    <location>
        <begin position="338"/>
        <end position="347"/>
    </location>
</feature>
<dbReference type="Proteomes" id="UP000449547">
    <property type="component" value="Unassembled WGS sequence"/>
</dbReference>
<evidence type="ECO:0000259" key="2">
    <source>
        <dbReference type="PROSITE" id="PS50833"/>
    </source>
</evidence>
<gene>
    <name evidence="3" type="ORF">DIURU_005174</name>
</gene>
<dbReference type="AlphaFoldDB" id="A0A642UEJ1"/>
<dbReference type="PANTHER" id="PTHR12661:SF5">
    <property type="entry name" value="SUPPRESSOR OF SWI4 1 HOMOLOG"/>
    <property type="match status" value="1"/>
</dbReference>
<accession>A0A642UEJ1</accession>
<feature type="compositionally biased region" description="Acidic residues" evidence="1">
    <location>
        <begin position="379"/>
        <end position="401"/>
    </location>
</feature>
<protein>
    <recommendedName>
        <fullName evidence="2">Brix domain-containing protein</fullName>
    </recommendedName>
</protein>
<dbReference type="OMA" id="KDYTVMT"/>
<dbReference type="OrthoDB" id="10261452at2759"/>
<dbReference type="EMBL" id="SWFT01000155">
    <property type="protein sequence ID" value="KAA8897575.1"/>
    <property type="molecule type" value="Genomic_DNA"/>
</dbReference>
<dbReference type="GO" id="GO:0030687">
    <property type="term" value="C:preribosome, large subunit precursor"/>
    <property type="evidence" value="ECO:0007669"/>
    <property type="project" value="TreeGrafter"/>
</dbReference>
<feature type="region of interest" description="Disordered" evidence="1">
    <location>
        <begin position="331"/>
        <end position="418"/>
    </location>
</feature>
<dbReference type="GO" id="GO:0006364">
    <property type="term" value="P:rRNA processing"/>
    <property type="evidence" value="ECO:0007669"/>
    <property type="project" value="InterPro"/>
</dbReference>
<sequence length="418" mass="47378">MAKRRVKKRTHRKVAEEELAKIPRSMVLHLGQSLHNHSLTQLVRDFRQVMQPHTAIKLRERKSNKLKDFVVMAGPLGVTDLFVFNQSEETGNVSLRMAKVPHGPTLQFRVNAYSLVKDVAKVLKRPKSVGVDAPEFHTPPLLVLNGFGNSVADMPQHDKLVVTMFQNMFPPIQPQSTTVNSIKRVLMVNRNDDGSIDVRHYAIDTKLVEESRNIKKLLAAKQVHKKMPNLSKNMDVSELVLDPYSVGGVTSDSEVEDDAIVEINQQQQQAVKATSTVETETAATSSSTKKRAIKLTELGPRLNMNLVKIEEGVGEGKTLYHSLITKSELEQKALDKKHERRKQLRAQRRAEQKKNVEEKLKKKQEKKERRQQRQKGDADGDEHDDDDDHNMDDDSASDSDAVDIKPEDYENDSDLYSE</sequence>
<dbReference type="SMART" id="SM00879">
    <property type="entry name" value="Brix"/>
    <property type="match status" value="1"/>
</dbReference>
<dbReference type="Pfam" id="PF04427">
    <property type="entry name" value="Brix"/>
    <property type="match status" value="1"/>
</dbReference>
<dbReference type="PROSITE" id="PS50833">
    <property type="entry name" value="BRIX"/>
    <property type="match status" value="1"/>
</dbReference>
<keyword evidence="4" id="KW-1185">Reference proteome</keyword>
<evidence type="ECO:0000256" key="1">
    <source>
        <dbReference type="SAM" id="MobiDB-lite"/>
    </source>
</evidence>
<dbReference type="InterPro" id="IPR045112">
    <property type="entry name" value="PPAN-like"/>
</dbReference>
<feature type="compositionally biased region" description="Acidic residues" evidence="1">
    <location>
        <begin position="409"/>
        <end position="418"/>
    </location>
</feature>
<dbReference type="PANTHER" id="PTHR12661">
    <property type="entry name" value="PETER PAN-RELATED"/>
    <property type="match status" value="1"/>
</dbReference>
<dbReference type="GO" id="GO:0019843">
    <property type="term" value="F:rRNA binding"/>
    <property type="evidence" value="ECO:0007669"/>
    <property type="project" value="InterPro"/>
</dbReference>
<proteinExistence type="predicted"/>